<organism evidence="2">
    <name type="scientific">Tetraselmis sp. GSL018</name>
    <dbReference type="NCBI Taxonomy" id="582737"/>
    <lineage>
        <taxon>Eukaryota</taxon>
        <taxon>Viridiplantae</taxon>
        <taxon>Chlorophyta</taxon>
        <taxon>core chlorophytes</taxon>
        <taxon>Chlorodendrophyceae</taxon>
        <taxon>Chlorodendrales</taxon>
        <taxon>Chlorodendraceae</taxon>
        <taxon>Tetraselmis</taxon>
    </lineage>
</organism>
<proteinExistence type="predicted"/>
<gene>
    <name evidence="2" type="ORF">TSPGSL018_27404</name>
</gene>
<reference evidence="2" key="1">
    <citation type="submission" date="2014-05" db="EMBL/GenBank/DDBJ databases">
        <title>The transcriptome of the halophilic microalga Tetraselmis sp. GSL018 isolated from the Great Salt Lake, Utah.</title>
        <authorList>
            <person name="Jinkerson R.E."/>
            <person name="D'Adamo S."/>
            <person name="Posewitz M.C."/>
        </authorList>
    </citation>
    <scope>NUCLEOTIDE SEQUENCE</scope>
    <source>
        <strain evidence="2">GSL018</strain>
    </source>
</reference>
<protein>
    <submittedName>
        <fullName evidence="2">Uncharacterized protein</fullName>
    </submittedName>
</protein>
<dbReference type="EMBL" id="GBEZ01011903">
    <property type="protein sequence ID" value="JAC73928.1"/>
    <property type="molecule type" value="Transcribed_RNA"/>
</dbReference>
<sequence length="112" mass="12241">MPQQVRPRCINLAREAAPLYRASLLAQPSSELAFETGLAYGYVIAQVGHEKQHAAATEALAQIRSHGRHWRGVTRGESPPPRRARQAALRSSDITSSETGIQSSYFLSMGLP</sequence>
<dbReference type="AlphaFoldDB" id="A0A061RPM8"/>
<evidence type="ECO:0000256" key="1">
    <source>
        <dbReference type="SAM" id="MobiDB-lite"/>
    </source>
</evidence>
<name>A0A061RPM8_9CHLO</name>
<feature type="region of interest" description="Disordered" evidence="1">
    <location>
        <begin position="69"/>
        <end position="98"/>
    </location>
</feature>
<evidence type="ECO:0000313" key="2">
    <source>
        <dbReference type="EMBL" id="JAC73928.1"/>
    </source>
</evidence>
<accession>A0A061RPM8</accession>